<evidence type="ECO:0000256" key="11">
    <source>
        <dbReference type="ARBA" id="ARBA00023136"/>
    </source>
</evidence>
<accession>A0A6D2JDH7</accession>
<feature type="chain" id="PRO_5025672271" description="Cysteine-rich receptor-like protein kinase" evidence="17">
    <location>
        <begin position="28"/>
        <end position="668"/>
    </location>
</feature>
<comment type="caution">
    <text evidence="20">The sequence shown here is derived from an EMBL/GenBank/DDBJ whole genome shotgun (WGS) entry which is preliminary data.</text>
</comment>
<evidence type="ECO:0000256" key="8">
    <source>
        <dbReference type="ARBA" id="ARBA00022777"/>
    </source>
</evidence>
<evidence type="ECO:0000256" key="10">
    <source>
        <dbReference type="ARBA" id="ARBA00022989"/>
    </source>
</evidence>
<keyword evidence="21" id="KW-1185">Reference proteome</keyword>
<keyword evidence="6" id="KW-0677">Repeat</keyword>
<dbReference type="PANTHER" id="PTHR27002">
    <property type="entry name" value="RECEPTOR-LIKE SERINE/THREONINE-PROTEIN KINASE SD1-8"/>
    <property type="match status" value="1"/>
</dbReference>
<dbReference type="PROSITE" id="PS00108">
    <property type="entry name" value="PROTEIN_KINASE_ST"/>
    <property type="match status" value="1"/>
</dbReference>
<dbReference type="PROSITE" id="PS00107">
    <property type="entry name" value="PROTEIN_KINASE_ATP"/>
    <property type="match status" value="1"/>
</dbReference>
<dbReference type="AlphaFoldDB" id="A0A6D2JDH7"/>
<evidence type="ECO:0000256" key="12">
    <source>
        <dbReference type="ARBA" id="ARBA00023170"/>
    </source>
</evidence>
<dbReference type="GO" id="GO:0042742">
    <property type="term" value="P:defense response to bacterium"/>
    <property type="evidence" value="ECO:0007669"/>
    <property type="project" value="TreeGrafter"/>
</dbReference>
<dbReference type="PROSITE" id="PS50011">
    <property type="entry name" value="PROTEIN_KINASE_DOM"/>
    <property type="match status" value="1"/>
</dbReference>
<dbReference type="FunFam" id="1.10.510.10:FF:000129">
    <property type="entry name" value="cysteine-rich receptor-like protein kinase 10"/>
    <property type="match status" value="1"/>
</dbReference>
<evidence type="ECO:0000313" key="21">
    <source>
        <dbReference type="Proteomes" id="UP000467841"/>
    </source>
</evidence>
<dbReference type="Gene3D" id="3.30.430.20">
    <property type="entry name" value="Gnk2 domain, C-X8-C-X2-C motif"/>
    <property type="match status" value="2"/>
</dbReference>
<dbReference type="SMART" id="SM00220">
    <property type="entry name" value="S_TKc"/>
    <property type="match status" value="1"/>
</dbReference>
<evidence type="ECO:0000256" key="4">
    <source>
        <dbReference type="ARBA" id="ARBA00022692"/>
    </source>
</evidence>
<dbReference type="GO" id="GO:0005886">
    <property type="term" value="C:plasma membrane"/>
    <property type="evidence" value="ECO:0007669"/>
    <property type="project" value="TreeGrafter"/>
</dbReference>
<dbReference type="GO" id="GO:0004674">
    <property type="term" value="F:protein serine/threonine kinase activity"/>
    <property type="evidence" value="ECO:0007669"/>
    <property type="project" value="UniProtKB-KW"/>
</dbReference>
<evidence type="ECO:0000256" key="5">
    <source>
        <dbReference type="ARBA" id="ARBA00022729"/>
    </source>
</evidence>
<keyword evidence="11 16" id="KW-0472">Membrane</keyword>
<dbReference type="OrthoDB" id="688481at2759"/>
<dbReference type="PANTHER" id="PTHR27002:SF1064">
    <property type="entry name" value="CYSTEINE-RICH RECEPTOR-LIKE PROTEIN KINASE 14-RELATED"/>
    <property type="match status" value="1"/>
</dbReference>
<keyword evidence="4 16" id="KW-0812">Transmembrane</keyword>
<evidence type="ECO:0000256" key="14">
    <source>
        <dbReference type="PROSITE-ProRule" id="PRU10141"/>
    </source>
</evidence>
<dbReference type="SUPFAM" id="SSF56112">
    <property type="entry name" value="Protein kinase-like (PK-like)"/>
    <property type="match status" value="1"/>
</dbReference>
<keyword evidence="12" id="KW-0675">Receptor</keyword>
<feature type="transmembrane region" description="Helical" evidence="16">
    <location>
        <begin position="294"/>
        <end position="319"/>
    </location>
</feature>
<protein>
    <recommendedName>
        <fullName evidence="22">Cysteine-rich receptor-like protein kinase</fullName>
    </recommendedName>
</protein>
<feature type="domain" description="Protein kinase" evidence="18">
    <location>
        <begin position="361"/>
        <end position="630"/>
    </location>
</feature>
<evidence type="ECO:0000256" key="13">
    <source>
        <dbReference type="ARBA" id="ARBA00023180"/>
    </source>
</evidence>
<evidence type="ECO:0000256" key="17">
    <source>
        <dbReference type="SAM" id="SignalP"/>
    </source>
</evidence>
<evidence type="ECO:0000256" key="16">
    <source>
        <dbReference type="SAM" id="Phobius"/>
    </source>
</evidence>
<evidence type="ECO:0000313" key="20">
    <source>
        <dbReference type="EMBL" id="CAA7037144.1"/>
    </source>
</evidence>
<dbReference type="Pfam" id="PF07714">
    <property type="entry name" value="PK_Tyr_Ser-Thr"/>
    <property type="match status" value="1"/>
</dbReference>
<dbReference type="Gene3D" id="3.30.200.20">
    <property type="entry name" value="Phosphorylase Kinase, domain 1"/>
    <property type="match status" value="1"/>
</dbReference>
<dbReference type="Proteomes" id="UP000467841">
    <property type="component" value="Unassembled WGS sequence"/>
</dbReference>
<comment type="subcellular location">
    <subcellularLocation>
        <location evidence="1">Membrane</location>
        <topology evidence="1">Single-pass membrane protein</topology>
    </subcellularLocation>
</comment>
<evidence type="ECO:0000256" key="2">
    <source>
        <dbReference type="ARBA" id="ARBA00022527"/>
    </source>
</evidence>
<reference evidence="20" key="1">
    <citation type="submission" date="2020-01" db="EMBL/GenBank/DDBJ databases">
        <authorList>
            <person name="Mishra B."/>
        </authorList>
    </citation>
    <scope>NUCLEOTIDE SEQUENCE [LARGE SCALE GENOMIC DNA]</scope>
</reference>
<feature type="domain" description="Gnk2-homologous" evidence="19">
    <location>
        <begin position="25"/>
        <end position="131"/>
    </location>
</feature>
<proteinExistence type="predicted"/>
<evidence type="ECO:0000256" key="7">
    <source>
        <dbReference type="ARBA" id="ARBA00022741"/>
    </source>
</evidence>
<evidence type="ECO:0000256" key="9">
    <source>
        <dbReference type="ARBA" id="ARBA00022840"/>
    </source>
</evidence>
<keyword evidence="3" id="KW-0808">Transferase</keyword>
<sequence>MKQRRSFFSFLFCFVLVSFFGVSSVSAQTCKQSRYYFTPNDTYDANRRLILSSLPSKTASQDGFYYGSLGQEPNRVFAAGMCVPRAEANDCSACIKGALYWLIQDCTNQTEAYYWALDPTNCLVRYSNISFSGSSAFWDITPRYLVFHTAYISTNLTEFKIIFYGTIDRMISEASKARNTSSSSDNYYTTDYAILKDFHTIYALMQCTPDISPSDCESCQRHSVIDYQRDYGNKTGGYVMRPICFFRWQDFIFSKAFGKMTLAPPPTSRPPPVQRQSPSSGDRAKKTDTNSRKFSVGSIVALAVLALVALIIIVGVLAWRIEVFCWRRRPYTEVELNQTGITTVRIRKYSFEMIKAATNTFSESNKLGRGGFGEVYKGVLPDKTEVAVKRLFKRSRQGEKEFKNEVVVVAKLQHNNLVRILGFSVEGDEKILVYEFVPNKSLDFFLFDPTNQGQLDWTTRYKIIGGIGRGILYLHQDSPLKVIHRDLKVDNILLEDDMNPKIADFGMAKICGMDLTSENTSRIAGTEGYMAPEYMELGQFSIKSDVYSFGVLVLETICGRRNRSFLPSGLNLVTYAWRLWRNGAPLELLDTTIADSYPRGEVTRCLHIALLCVQKDSADRPDMWTIMSWLTNNTISLPVPKTPGFFIPNTTPYQSTLRSNSHFINDRT</sequence>
<dbReference type="InterPro" id="IPR017441">
    <property type="entry name" value="Protein_kinase_ATP_BS"/>
</dbReference>
<name>A0A6D2JDH7_9BRAS</name>
<dbReference type="Gene3D" id="1.10.510.10">
    <property type="entry name" value="Transferase(Phosphotransferase) domain 1"/>
    <property type="match status" value="1"/>
</dbReference>
<feature type="signal peptide" evidence="17">
    <location>
        <begin position="1"/>
        <end position="27"/>
    </location>
</feature>
<dbReference type="Pfam" id="PF01657">
    <property type="entry name" value="Stress-antifung"/>
    <property type="match status" value="2"/>
</dbReference>
<dbReference type="InterPro" id="IPR001245">
    <property type="entry name" value="Ser-Thr/Tyr_kinase_cat_dom"/>
</dbReference>
<evidence type="ECO:0008006" key="22">
    <source>
        <dbReference type="Google" id="ProtNLM"/>
    </source>
</evidence>
<evidence type="ECO:0000256" key="1">
    <source>
        <dbReference type="ARBA" id="ARBA00004167"/>
    </source>
</evidence>
<dbReference type="FunFam" id="3.30.430.20:FF:000007">
    <property type="entry name" value="Cysteine-rich receptor-like protein kinase 11"/>
    <property type="match status" value="1"/>
</dbReference>
<dbReference type="EMBL" id="CACVBM020001171">
    <property type="protein sequence ID" value="CAA7037144.1"/>
    <property type="molecule type" value="Genomic_DNA"/>
</dbReference>
<evidence type="ECO:0000256" key="3">
    <source>
        <dbReference type="ARBA" id="ARBA00022679"/>
    </source>
</evidence>
<organism evidence="20 21">
    <name type="scientific">Microthlaspi erraticum</name>
    <dbReference type="NCBI Taxonomy" id="1685480"/>
    <lineage>
        <taxon>Eukaryota</taxon>
        <taxon>Viridiplantae</taxon>
        <taxon>Streptophyta</taxon>
        <taxon>Embryophyta</taxon>
        <taxon>Tracheophyta</taxon>
        <taxon>Spermatophyta</taxon>
        <taxon>Magnoliopsida</taxon>
        <taxon>eudicotyledons</taxon>
        <taxon>Gunneridae</taxon>
        <taxon>Pentapetalae</taxon>
        <taxon>rosids</taxon>
        <taxon>malvids</taxon>
        <taxon>Brassicales</taxon>
        <taxon>Brassicaceae</taxon>
        <taxon>Coluteocarpeae</taxon>
        <taxon>Microthlaspi</taxon>
    </lineage>
</organism>
<dbReference type="GO" id="GO:0009751">
    <property type="term" value="P:response to salicylic acid"/>
    <property type="evidence" value="ECO:0007669"/>
    <property type="project" value="UniProtKB-ARBA"/>
</dbReference>
<evidence type="ECO:0000259" key="18">
    <source>
        <dbReference type="PROSITE" id="PS50011"/>
    </source>
</evidence>
<evidence type="ECO:0000256" key="6">
    <source>
        <dbReference type="ARBA" id="ARBA00022737"/>
    </source>
</evidence>
<dbReference type="InterPro" id="IPR002902">
    <property type="entry name" value="GNK2"/>
</dbReference>
<gene>
    <name evidence="20" type="ORF">MERR_LOCUS24379</name>
</gene>
<keyword evidence="10 16" id="KW-1133">Transmembrane helix</keyword>
<keyword evidence="8" id="KW-0418">Kinase</keyword>
<keyword evidence="7 14" id="KW-0547">Nucleotide-binding</keyword>
<keyword evidence="2" id="KW-0723">Serine/threonine-protein kinase</keyword>
<keyword evidence="5 17" id="KW-0732">Signal</keyword>
<keyword evidence="9 14" id="KW-0067">ATP-binding</keyword>
<evidence type="ECO:0000259" key="19">
    <source>
        <dbReference type="PROSITE" id="PS51473"/>
    </source>
</evidence>
<dbReference type="InterPro" id="IPR000719">
    <property type="entry name" value="Prot_kinase_dom"/>
</dbReference>
<evidence type="ECO:0000256" key="15">
    <source>
        <dbReference type="SAM" id="MobiDB-lite"/>
    </source>
</evidence>
<dbReference type="CDD" id="cd23509">
    <property type="entry name" value="Gnk2-like"/>
    <property type="match status" value="2"/>
</dbReference>
<dbReference type="FunFam" id="3.30.200.20:FF:000727">
    <property type="entry name" value="Cysteine-rich RLK (RECEPTOR-like protein kinase) 23"/>
    <property type="match status" value="1"/>
</dbReference>
<feature type="binding site" evidence="14">
    <location>
        <position position="389"/>
    </location>
    <ligand>
        <name>ATP</name>
        <dbReference type="ChEBI" id="CHEBI:30616"/>
    </ligand>
</feature>
<feature type="domain" description="Gnk2-homologous" evidence="19">
    <location>
        <begin position="144"/>
        <end position="253"/>
    </location>
</feature>
<dbReference type="InterPro" id="IPR008271">
    <property type="entry name" value="Ser/Thr_kinase_AS"/>
</dbReference>
<feature type="compositionally biased region" description="Pro residues" evidence="15">
    <location>
        <begin position="263"/>
        <end position="273"/>
    </location>
</feature>
<dbReference type="FunFam" id="3.30.430.20:FF:000003">
    <property type="entry name" value="Cysteine-rich RLK (RECEPTOR-like protein kinase) 10"/>
    <property type="match status" value="1"/>
</dbReference>
<feature type="region of interest" description="Disordered" evidence="15">
    <location>
        <begin position="263"/>
        <end position="289"/>
    </location>
</feature>
<dbReference type="GO" id="GO:0005524">
    <property type="term" value="F:ATP binding"/>
    <property type="evidence" value="ECO:0007669"/>
    <property type="project" value="UniProtKB-UniRule"/>
</dbReference>
<dbReference type="PROSITE" id="PS51473">
    <property type="entry name" value="GNK2"/>
    <property type="match status" value="2"/>
</dbReference>
<dbReference type="InterPro" id="IPR011009">
    <property type="entry name" value="Kinase-like_dom_sf"/>
</dbReference>
<keyword evidence="13" id="KW-0325">Glycoprotein</keyword>
<dbReference type="InterPro" id="IPR038408">
    <property type="entry name" value="GNK2_sf"/>
</dbReference>